<dbReference type="Proteomes" id="UP000274556">
    <property type="component" value="Unassembled WGS sequence"/>
</dbReference>
<gene>
    <name evidence="3" type="ORF">BDD21_2049</name>
</gene>
<organism evidence="3 4">
    <name type="scientific">Thiocapsa rosea</name>
    <dbReference type="NCBI Taxonomy" id="69360"/>
    <lineage>
        <taxon>Bacteria</taxon>
        <taxon>Pseudomonadati</taxon>
        <taxon>Pseudomonadota</taxon>
        <taxon>Gammaproteobacteria</taxon>
        <taxon>Chromatiales</taxon>
        <taxon>Chromatiaceae</taxon>
        <taxon>Thiocapsa</taxon>
    </lineage>
</organism>
<dbReference type="InterPro" id="IPR021796">
    <property type="entry name" value="Tll0287-like_dom"/>
</dbReference>
<evidence type="ECO:0000313" key="3">
    <source>
        <dbReference type="EMBL" id="RKT44656.1"/>
    </source>
</evidence>
<feature type="signal peptide" evidence="1">
    <location>
        <begin position="1"/>
        <end position="20"/>
    </location>
</feature>
<sequence>MQKGLLMSFPLILAATAGFAQEGVQDADIAEAKALAERFGTTLQKELKAAMTDGGPQNAVKVCRERAPAIAAELSEESGWTVGRTSLKLRNAELNAPDEWERAVLVRFDERKAAGEDVATMTVAEVVESDDGSRLRFMKAIPTVQLCLSCHGKIVNANVSEALAEAYPEDQARGYEVGDVRGAFTLSTPR</sequence>
<evidence type="ECO:0000256" key="1">
    <source>
        <dbReference type="SAM" id="SignalP"/>
    </source>
</evidence>
<evidence type="ECO:0000313" key="4">
    <source>
        <dbReference type="Proteomes" id="UP000274556"/>
    </source>
</evidence>
<feature type="chain" id="PRO_5019795035" evidence="1">
    <location>
        <begin position="21"/>
        <end position="190"/>
    </location>
</feature>
<proteinExistence type="predicted"/>
<reference evidence="3 4" key="1">
    <citation type="submission" date="2018-10" db="EMBL/GenBank/DDBJ databases">
        <title>Genomic Encyclopedia of Archaeal and Bacterial Type Strains, Phase II (KMG-II): from individual species to whole genera.</title>
        <authorList>
            <person name="Goeker M."/>
        </authorList>
    </citation>
    <scope>NUCLEOTIDE SEQUENCE [LARGE SCALE GENOMIC DNA]</scope>
    <source>
        <strain evidence="3 4">DSM 235</strain>
    </source>
</reference>
<keyword evidence="1" id="KW-0732">Signal</keyword>
<dbReference type="AlphaFoldDB" id="A0A495V5H8"/>
<keyword evidence="4" id="KW-1185">Reference proteome</keyword>
<dbReference type="EMBL" id="RBXL01000001">
    <property type="protein sequence ID" value="RKT44656.1"/>
    <property type="molecule type" value="Genomic_DNA"/>
</dbReference>
<accession>A0A495V5H8</accession>
<dbReference type="Pfam" id="PF11845">
    <property type="entry name" value="Tll0287-like"/>
    <property type="match status" value="1"/>
</dbReference>
<feature type="domain" description="Tll0287-like" evidence="2">
    <location>
        <begin position="43"/>
        <end position="189"/>
    </location>
</feature>
<protein>
    <submittedName>
        <fullName evidence="3">Uncharacterized protein DUF3365</fullName>
    </submittedName>
</protein>
<dbReference type="OrthoDB" id="9797588at2"/>
<name>A0A495V5H8_9GAMM</name>
<comment type="caution">
    <text evidence="3">The sequence shown here is derived from an EMBL/GenBank/DDBJ whole genome shotgun (WGS) entry which is preliminary data.</text>
</comment>
<evidence type="ECO:0000259" key="2">
    <source>
        <dbReference type="Pfam" id="PF11845"/>
    </source>
</evidence>